<evidence type="ECO:0000256" key="5">
    <source>
        <dbReference type="ARBA" id="ARBA00022842"/>
    </source>
</evidence>
<dbReference type="Gene3D" id="3.30.70.260">
    <property type="match status" value="1"/>
</dbReference>
<comment type="caution">
    <text evidence="10">The sequence shown here is derived from an EMBL/GenBank/DDBJ whole genome shotgun (WGS) entry which is preliminary data.</text>
</comment>
<protein>
    <recommendedName>
        <fullName evidence="7">Bifunctional uridylyltransferase/uridylyl-removing enzyme</fullName>
        <shortName evidence="7">UTase/UR</shortName>
    </recommendedName>
    <alternativeName>
        <fullName evidence="7">Bifunctional [protein-PII] modification enzyme</fullName>
    </alternativeName>
    <alternativeName>
        <fullName evidence="7">Bifunctional nitrogen sensor protein</fullName>
    </alternativeName>
    <domain>
        <recommendedName>
            <fullName evidence="7">[Protein-PII] uridylyltransferase</fullName>
            <shortName evidence="7">PII uridylyltransferase</shortName>
            <shortName evidence="7">UTase</shortName>
            <ecNumber evidence="7">2.7.7.59</ecNumber>
        </recommendedName>
    </domain>
    <domain>
        <recommendedName>
            <fullName evidence="7">[Protein-PII]-UMP uridylyl-removing enzyme</fullName>
            <shortName evidence="7">UR</shortName>
            <ecNumber evidence="7">3.1.4.-</ecNumber>
        </recommendedName>
    </domain>
</protein>
<feature type="domain" description="ACT" evidence="8">
    <location>
        <begin position="729"/>
        <end position="818"/>
    </location>
</feature>
<dbReference type="SUPFAM" id="SSF81891">
    <property type="entry name" value="Poly A polymerase C-terminal region-like"/>
    <property type="match status" value="1"/>
</dbReference>
<comment type="catalytic activity">
    <reaction evidence="7">
        <text>[protein-PII]-L-tyrosine + UTP = [protein-PII]-uridylyl-L-tyrosine + diphosphate</text>
        <dbReference type="Rhea" id="RHEA:13673"/>
        <dbReference type="Rhea" id="RHEA-COMP:12147"/>
        <dbReference type="Rhea" id="RHEA-COMP:12148"/>
        <dbReference type="ChEBI" id="CHEBI:33019"/>
        <dbReference type="ChEBI" id="CHEBI:46398"/>
        <dbReference type="ChEBI" id="CHEBI:46858"/>
        <dbReference type="ChEBI" id="CHEBI:90602"/>
        <dbReference type="EC" id="2.7.7.59"/>
    </reaction>
</comment>
<dbReference type="Gene3D" id="3.30.460.10">
    <property type="entry name" value="Beta Polymerase, domain 2"/>
    <property type="match status" value="1"/>
</dbReference>
<organism evidence="10 11">
    <name type="scientific">Sphingosinicella rhizophila</name>
    <dbReference type="NCBI Taxonomy" id="3050082"/>
    <lineage>
        <taxon>Bacteria</taxon>
        <taxon>Pseudomonadati</taxon>
        <taxon>Pseudomonadota</taxon>
        <taxon>Alphaproteobacteria</taxon>
        <taxon>Sphingomonadales</taxon>
        <taxon>Sphingosinicellaceae</taxon>
        <taxon>Sphingosinicella</taxon>
    </lineage>
</organism>
<evidence type="ECO:0000259" key="9">
    <source>
        <dbReference type="PROSITE" id="PS51831"/>
    </source>
</evidence>
<reference evidence="10 11" key="1">
    <citation type="submission" date="2023-05" db="EMBL/GenBank/DDBJ databases">
        <authorList>
            <person name="Guo Y."/>
        </authorList>
    </citation>
    <scope>NUCLEOTIDE SEQUENCE [LARGE SCALE GENOMIC DNA]</scope>
    <source>
        <strain evidence="10 11">GR2756</strain>
    </source>
</reference>
<evidence type="ECO:0000256" key="1">
    <source>
        <dbReference type="ARBA" id="ARBA00022679"/>
    </source>
</evidence>
<evidence type="ECO:0000313" key="11">
    <source>
        <dbReference type="Proteomes" id="UP001259572"/>
    </source>
</evidence>
<dbReference type="InterPro" id="IPR003607">
    <property type="entry name" value="HD/PDEase_dom"/>
</dbReference>
<dbReference type="HAMAP" id="MF_00277">
    <property type="entry name" value="PII_uridylyl_transf"/>
    <property type="match status" value="1"/>
</dbReference>
<dbReference type="InterPro" id="IPR006674">
    <property type="entry name" value="HD_domain"/>
</dbReference>
<feature type="region of interest" description="Uridylyltransferase" evidence="7">
    <location>
        <begin position="1"/>
        <end position="371"/>
    </location>
</feature>
<gene>
    <name evidence="7" type="primary">glnD</name>
    <name evidence="10" type="ORF">RQX22_11125</name>
</gene>
<dbReference type="RefSeq" id="WP_315726492.1">
    <property type="nucleotide sequence ID" value="NZ_JAVUPU010000005.1"/>
</dbReference>
<dbReference type="CDD" id="cd00077">
    <property type="entry name" value="HDc"/>
    <property type="match status" value="1"/>
</dbReference>
<keyword evidence="1 7" id="KW-0808">Transferase</keyword>
<keyword evidence="2 7" id="KW-0548">Nucleotidyltransferase</keyword>
<dbReference type="SUPFAM" id="SSF81301">
    <property type="entry name" value="Nucleotidyltransferase"/>
    <property type="match status" value="1"/>
</dbReference>
<comment type="similarity">
    <text evidence="7">Belongs to the GlnD family.</text>
</comment>
<keyword evidence="3" id="KW-0677">Repeat</keyword>
<dbReference type="Pfam" id="PF01966">
    <property type="entry name" value="HD"/>
    <property type="match status" value="1"/>
</dbReference>
<dbReference type="Gene3D" id="1.10.3090.10">
    <property type="entry name" value="cca-adding enzyme, domain 2"/>
    <property type="match status" value="1"/>
</dbReference>
<sequence>MAARFAHIPNRRSIIDRRALADQLAAMDGEVQARRAAATRILKQALADGRTEIARRVEEKPYQGTETAAAYAFLTDQILRLVHDFAVTHLYPLSNPTASERLLLVAVGGYGRGEMALHSDVDIAFVTPWKPTGWTEQAIESILYLLWDLGLKIGHASRSIDDMLRVAAGDHTVRTAILEMRYLWGDEPLFEELQARFWKEVVGSKARQFVTEKLEERNARHERMGDSRYVVEPNVKEGKGALRDLHTLYWIGKYAYRVRNVAELVDVGLLSAQELRQFQRAERFLWAVRCNLHLAAGRAEERLTFGYQREIAERMHYADRPGRSPVERFMRHYFLNAKLVGDLTGIFLAHLDEKFANQGRRFGLPALLRRPRKLDGFVLDRGRLALPRDDFFEEDPVRLVQLFALADRHGLEIHPLTMRAAGRDSRLIGAKVRSDPRANHLFLDVLTSPRDPETVLRWMNEAGVFGRFMPDFGRVVAQMQFDMYHHYTVDEHTIRAIGLLARIEQGMLKEDHPLATSLFKHVASRRVLYVAVLLHDIAKGRGGDHSVLGADVARTLCPRLGLSGAETETVAWLVRWHLLMSATAFKRDLTDPKTVIDFVERVKSLERLRLLFLLTVVDIRAVGPGVWNSWKRQLLRDLFEQAEEILRLGHKQKGRRERIAAVQAELAERLGWDESRFGSLTSRLPDSYWLSEPIQVLERNALYVDSADRAPAKARPLSTSVHEERGATLVTIYVKDEPGLFYRVTGAISLAGGNIIDARIHTTMDGMALDNFLVQSGGGGPLTDRHQLRRLDEAVAAAVGGQEPLMDRLEAKALRLPRADAFPIEPNVFVDNVASNRYTVVEVNARDRAALLSSLALAFFQSKATIHSAHIATYGERAVDVFYVTDMQGQKIENPARLKSLQARLLKSAERDADAKNEAA</sequence>
<name>A0ABU3Q845_9SPHN</name>
<dbReference type="InterPro" id="IPR002912">
    <property type="entry name" value="ACT_dom"/>
</dbReference>
<dbReference type="Pfam" id="PF08335">
    <property type="entry name" value="GlnD_UR_UTase"/>
    <property type="match status" value="1"/>
</dbReference>
<evidence type="ECO:0000313" key="10">
    <source>
        <dbReference type="EMBL" id="MDT9599502.1"/>
    </source>
</evidence>
<dbReference type="Proteomes" id="UP001259572">
    <property type="component" value="Unassembled WGS sequence"/>
</dbReference>
<dbReference type="PANTHER" id="PTHR47320">
    <property type="entry name" value="BIFUNCTIONAL URIDYLYLTRANSFERASE/URIDYLYL-REMOVING ENZYME"/>
    <property type="match status" value="1"/>
</dbReference>
<proteinExistence type="inferred from homology"/>
<dbReference type="InterPro" id="IPR010043">
    <property type="entry name" value="UTase/UR"/>
</dbReference>
<dbReference type="EC" id="2.7.7.59" evidence="7"/>
<evidence type="ECO:0000256" key="2">
    <source>
        <dbReference type="ARBA" id="ARBA00022695"/>
    </source>
</evidence>
<dbReference type="PIRSF" id="PIRSF006288">
    <property type="entry name" value="PII_uridyltransf"/>
    <property type="match status" value="1"/>
</dbReference>
<evidence type="ECO:0000256" key="6">
    <source>
        <dbReference type="ARBA" id="ARBA00023268"/>
    </source>
</evidence>
<dbReference type="InterPro" id="IPR013546">
    <property type="entry name" value="PII_UdlTrfase/GS_AdlTrfase"/>
</dbReference>
<comment type="cofactor">
    <cofactor evidence="7">
        <name>Mg(2+)</name>
        <dbReference type="ChEBI" id="CHEBI:18420"/>
    </cofactor>
</comment>
<dbReference type="InterPro" id="IPR045865">
    <property type="entry name" value="ACT-like_dom_sf"/>
</dbReference>
<dbReference type="EC" id="3.1.4.-" evidence="7"/>
<dbReference type="CDD" id="cd04900">
    <property type="entry name" value="ACT_UUR-like_1"/>
    <property type="match status" value="1"/>
</dbReference>
<dbReference type="SUPFAM" id="SSF81593">
    <property type="entry name" value="Nucleotidyltransferase substrate binding subunit/domain"/>
    <property type="match status" value="1"/>
</dbReference>
<keyword evidence="4 7" id="KW-0378">Hydrolase</keyword>
<dbReference type="CDD" id="cd04899">
    <property type="entry name" value="ACT_ACR-UUR-like_2"/>
    <property type="match status" value="1"/>
</dbReference>
<feature type="domain" description="ACT" evidence="8">
    <location>
        <begin position="840"/>
        <end position="920"/>
    </location>
</feature>
<dbReference type="NCBIfam" id="NF003467">
    <property type="entry name" value="PRK05092.1"/>
    <property type="match status" value="1"/>
</dbReference>
<comment type="domain">
    <text evidence="7">Has four distinct domains: an N-terminal nucleotidyltransferase (NT) domain responsible for UTase activity, a central HD domain that encodes UR activity, and two C-terminal ACT domains that seem to have a role in glutamine sensing.</text>
</comment>
<keyword evidence="6 7" id="KW-0511">Multifunctional enzyme</keyword>
<dbReference type="EMBL" id="JAVUPU010000005">
    <property type="protein sequence ID" value="MDT9599502.1"/>
    <property type="molecule type" value="Genomic_DNA"/>
</dbReference>
<comment type="function">
    <text evidence="7">Modifies, by uridylylation and deuridylylation, the PII regulatory proteins (GlnB and homologs), in response to the nitrogen status of the cell that GlnD senses through the glutamine level. Under low glutamine levels, catalyzes the conversion of the PII proteins and UTP to PII-UMP and PPi, while under higher glutamine levels, GlnD hydrolyzes PII-UMP to PII and UMP (deuridylylation). Thus, controls uridylylation state and activity of the PII proteins, and plays an important role in the regulation of nitrogen metabolism.</text>
</comment>
<evidence type="ECO:0000259" key="8">
    <source>
        <dbReference type="PROSITE" id="PS51671"/>
    </source>
</evidence>
<evidence type="ECO:0000256" key="7">
    <source>
        <dbReference type="HAMAP-Rule" id="MF_00277"/>
    </source>
</evidence>
<dbReference type="CDD" id="cd05401">
    <property type="entry name" value="NT_GlnE_GlnD_like"/>
    <property type="match status" value="1"/>
</dbReference>
<accession>A0ABU3Q845</accession>
<keyword evidence="5 7" id="KW-0460">Magnesium</keyword>
<keyword evidence="11" id="KW-1185">Reference proteome</keyword>
<evidence type="ECO:0000256" key="3">
    <source>
        <dbReference type="ARBA" id="ARBA00022737"/>
    </source>
</evidence>
<comment type="caution">
    <text evidence="7">Lacks conserved residue(s) required for the propagation of feature annotation.</text>
</comment>
<dbReference type="InterPro" id="IPR043519">
    <property type="entry name" value="NT_sf"/>
</dbReference>
<dbReference type="SMART" id="SM00471">
    <property type="entry name" value="HDc"/>
    <property type="match status" value="1"/>
</dbReference>
<comment type="catalytic activity">
    <reaction evidence="7">
        <text>[protein-PII]-uridylyl-L-tyrosine + H2O = [protein-PII]-L-tyrosine + UMP + H(+)</text>
        <dbReference type="Rhea" id="RHEA:48600"/>
        <dbReference type="Rhea" id="RHEA-COMP:12147"/>
        <dbReference type="Rhea" id="RHEA-COMP:12148"/>
        <dbReference type="ChEBI" id="CHEBI:15377"/>
        <dbReference type="ChEBI" id="CHEBI:15378"/>
        <dbReference type="ChEBI" id="CHEBI:46858"/>
        <dbReference type="ChEBI" id="CHEBI:57865"/>
        <dbReference type="ChEBI" id="CHEBI:90602"/>
    </reaction>
</comment>
<dbReference type="GO" id="GO:0008773">
    <property type="term" value="F:[protein-PII] uridylyltransferase activity"/>
    <property type="evidence" value="ECO:0007669"/>
    <property type="project" value="UniProtKB-EC"/>
</dbReference>
<evidence type="ECO:0000256" key="4">
    <source>
        <dbReference type="ARBA" id="ARBA00022801"/>
    </source>
</evidence>
<dbReference type="PROSITE" id="PS51671">
    <property type="entry name" value="ACT"/>
    <property type="match status" value="2"/>
</dbReference>
<comment type="activity regulation">
    <text evidence="7">Uridylyltransferase (UTase) activity is inhibited by glutamine, while glutamine activates uridylyl-removing (UR) activity.</text>
</comment>
<dbReference type="PROSITE" id="PS51831">
    <property type="entry name" value="HD"/>
    <property type="match status" value="1"/>
</dbReference>
<dbReference type="SUPFAM" id="SSF55021">
    <property type="entry name" value="ACT-like"/>
    <property type="match status" value="2"/>
</dbReference>
<feature type="domain" description="HD" evidence="9">
    <location>
        <begin position="489"/>
        <end position="605"/>
    </location>
</feature>
<dbReference type="PANTHER" id="PTHR47320:SF1">
    <property type="entry name" value="BIFUNCTIONAL URIDYLYLTRANSFERASE_URIDYLYL-REMOVING ENZYME"/>
    <property type="match status" value="1"/>
</dbReference>
<dbReference type="NCBIfam" id="TIGR01693">
    <property type="entry name" value="UTase_glnD"/>
    <property type="match status" value="1"/>
</dbReference>